<dbReference type="GO" id="GO:0016853">
    <property type="term" value="F:isomerase activity"/>
    <property type="evidence" value="ECO:0007669"/>
    <property type="project" value="UniProtKB-KW"/>
</dbReference>
<evidence type="ECO:0000313" key="2">
    <source>
        <dbReference type="Proteomes" id="UP000465266"/>
    </source>
</evidence>
<name>A0ABQ1BDT8_9EURO</name>
<dbReference type="Gene3D" id="3.40.50.880">
    <property type="match status" value="1"/>
</dbReference>
<comment type="caution">
    <text evidence="1">The sequence shown here is derived from an EMBL/GenBank/DDBJ whole genome shotgun (WGS) entry which is preliminary data.</text>
</comment>
<sequence length="141" mass="15014">MVLGVSAFSLQSVFAMYDLHYDQSSLDLIQAFSAAKKPVSTVCHGPTVFLKSSPKSGLPLLSNVVTVSNIEEDQAGMTSIMPYMLEDELNRVIGGGYVKVDQPWGEKVVVSKTGDGASLITGQKPPSAAGVRRVVLKSLEV</sequence>
<accession>A0ABQ1BDT8</accession>
<organism evidence="1 2">
    <name type="scientific">Aspergillus udagawae</name>
    <dbReference type="NCBI Taxonomy" id="91492"/>
    <lineage>
        <taxon>Eukaryota</taxon>
        <taxon>Fungi</taxon>
        <taxon>Dikarya</taxon>
        <taxon>Ascomycota</taxon>
        <taxon>Pezizomycotina</taxon>
        <taxon>Eurotiomycetes</taxon>
        <taxon>Eurotiomycetidae</taxon>
        <taxon>Eurotiales</taxon>
        <taxon>Aspergillaceae</taxon>
        <taxon>Aspergillus</taxon>
        <taxon>Aspergillus subgen. Fumigati</taxon>
    </lineage>
</organism>
<keyword evidence="2" id="KW-1185">Reference proteome</keyword>
<dbReference type="Proteomes" id="UP000465266">
    <property type="component" value="Unassembled WGS sequence"/>
</dbReference>
<proteinExistence type="predicted"/>
<dbReference type="EMBL" id="BLKG01000219">
    <property type="protein sequence ID" value="GFF99467.1"/>
    <property type="molecule type" value="Genomic_DNA"/>
</dbReference>
<reference evidence="1 2" key="1">
    <citation type="submission" date="2020-01" db="EMBL/GenBank/DDBJ databases">
        <title>Draft genome sequence of Aspergillus udagawae IFM 53868.</title>
        <authorList>
            <person name="Takahashi H."/>
            <person name="Yaguchi T."/>
        </authorList>
    </citation>
    <scope>NUCLEOTIDE SEQUENCE [LARGE SCALE GENOMIC DNA]</scope>
    <source>
        <strain evidence="1 2">IFM 53868</strain>
    </source>
</reference>
<gene>
    <name evidence="1" type="ORF">IFM53868_10305</name>
</gene>
<dbReference type="InterPro" id="IPR029062">
    <property type="entry name" value="Class_I_gatase-like"/>
</dbReference>
<evidence type="ECO:0000313" key="1">
    <source>
        <dbReference type="EMBL" id="GFF99467.1"/>
    </source>
</evidence>
<dbReference type="SUPFAM" id="SSF52317">
    <property type="entry name" value="Class I glutamine amidotransferase-like"/>
    <property type="match status" value="1"/>
</dbReference>
<keyword evidence="1" id="KW-0413">Isomerase</keyword>
<protein>
    <submittedName>
        <fullName evidence="1">Delta(3,5)-Delta(2,4)-dienoyl-CoA isomerase, mitochondrial</fullName>
    </submittedName>
</protein>